<dbReference type="Gene3D" id="3.30.479.30">
    <property type="entry name" value="Band 7 domain"/>
    <property type="match status" value="1"/>
</dbReference>
<dbReference type="EMBL" id="KB007908">
    <property type="protein sequence ID" value="ELR20967.1"/>
    <property type="molecule type" value="Genomic_DNA"/>
</dbReference>
<dbReference type="Proteomes" id="UP000011083">
    <property type="component" value="Unassembled WGS sequence"/>
</dbReference>
<gene>
    <name evidence="2" type="ORF">ACA1_279490</name>
</gene>
<keyword evidence="3" id="KW-1185">Reference proteome</keyword>
<accession>L8H6V6</accession>
<dbReference type="RefSeq" id="XP_004344710.1">
    <property type="nucleotide sequence ID" value="XM_004344660.1"/>
</dbReference>
<dbReference type="Pfam" id="PF01145">
    <property type="entry name" value="Band_7"/>
    <property type="match status" value="1"/>
</dbReference>
<dbReference type="SMART" id="SM00244">
    <property type="entry name" value="PHB"/>
    <property type="match status" value="1"/>
</dbReference>
<dbReference type="SUPFAM" id="SSF117892">
    <property type="entry name" value="Band 7/SPFH domain"/>
    <property type="match status" value="1"/>
</dbReference>
<organism evidence="2 3">
    <name type="scientific">Acanthamoeba castellanii (strain ATCC 30010 / Neff)</name>
    <dbReference type="NCBI Taxonomy" id="1257118"/>
    <lineage>
        <taxon>Eukaryota</taxon>
        <taxon>Amoebozoa</taxon>
        <taxon>Discosea</taxon>
        <taxon>Longamoebia</taxon>
        <taxon>Centramoebida</taxon>
        <taxon>Acanthamoebidae</taxon>
        <taxon>Acanthamoeba</taxon>
    </lineage>
</organism>
<dbReference type="InterPro" id="IPR036013">
    <property type="entry name" value="Band_7/SPFH_dom_sf"/>
</dbReference>
<dbReference type="AlphaFoldDB" id="L8H6V6"/>
<sequence>MAAAPPPVKKTYYKVPTNEAVVVERKDEYNRVLLAGRHMLNPFKDRIKIYKDANKGKELMIVNFLEVHNIKVNQETVKTEEDVELVISVSLDFKVVGPADMMYFPGMAENFPYPAQPVVREVLRDTVAQMSIKLFIEDTACLDQPLLSALNREFDRRKVGLRVETVRVLSLRAVGEGSDRVNEYLTDKWPK</sequence>
<dbReference type="VEuPathDB" id="AmoebaDB:ACA1_279490"/>
<proteinExistence type="predicted"/>
<dbReference type="GeneID" id="14921840"/>
<evidence type="ECO:0000313" key="2">
    <source>
        <dbReference type="EMBL" id="ELR20967.1"/>
    </source>
</evidence>
<dbReference type="KEGG" id="acan:ACA1_279490"/>
<feature type="domain" description="Band 7" evidence="1">
    <location>
        <begin position="10"/>
        <end position="185"/>
    </location>
</feature>
<evidence type="ECO:0000259" key="1">
    <source>
        <dbReference type="SMART" id="SM00244"/>
    </source>
</evidence>
<protein>
    <submittedName>
        <fullName evidence="2">SPFH domain / Band 7 domain containing protein</fullName>
    </submittedName>
</protein>
<evidence type="ECO:0000313" key="3">
    <source>
        <dbReference type="Proteomes" id="UP000011083"/>
    </source>
</evidence>
<name>L8H6V6_ACACF</name>
<dbReference type="InterPro" id="IPR001107">
    <property type="entry name" value="Band_7"/>
</dbReference>
<reference evidence="2 3" key="1">
    <citation type="journal article" date="2013" name="Genome Biol.">
        <title>Genome of Acanthamoeba castellanii highlights extensive lateral gene transfer and early evolution of tyrosine kinase signaling.</title>
        <authorList>
            <person name="Clarke M."/>
            <person name="Lohan A.J."/>
            <person name="Liu B."/>
            <person name="Lagkouvardos I."/>
            <person name="Roy S."/>
            <person name="Zafar N."/>
            <person name="Bertelli C."/>
            <person name="Schilde C."/>
            <person name="Kianianmomeni A."/>
            <person name="Burglin T.R."/>
            <person name="Frech C."/>
            <person name="Turcotte B."/>
            <person name="Kopec K.O."/>
            <person name="Synnott J.M."/>
            <person name="Choo C."/>
            <person name="Paponov I."/>
            <person name="Finkler A."/>
            <person name="Soon Heng Tan C."/>
            <person name="Hutchins A.P."/>
            <person name="Weinmeier T."/>
            <person name="Rattei T."/>
            <person name="Chu J.S."/>
            <person name="Gimenez G."/>
            <person name="Irimia M."/>
            <person name="Rigden D.J."/>
            <person name="Fitzpatrick D.A."/>
            <person name="Lorenzo-Morales J."/>
            <person name="Bateman A."/>
            <person name="Chiu C.H."/>
            <person name="Tang P."/>
            <person name="Hegemann P."/>
            <person name="Fromm H."/>
            <person name="Raoult D."/>
            <person name="Greub G."/>
            <person name="Miranda-Saavedra D."/>
            <person name="Chen N."/>
            <person name="Nash P."/>
            <person name="Ginger M.L."/>
            <person name="Horn M."/>
            <person name="Schaap P."/>
            <person name="Caler L."/>
            <person name="Loftus B."/>
        </authorList>
    </citation>
    <scope>NUCLEOTIDE SEQUENCE [LARGE SCALE GENOMIC DNA]</scope>
    <source>
        <strain evidence="2 3">Neff</strain>
    </source>
</reference>